<feature type="transmembrane region" description="Helical" evidence="1">
    <location>
        <begin position="82"/>
        <end position="102"/>
    </location>
</feature>
<keyword evidence="1" id="KW-0812">Transmembrane</keyword>
<name>A0ABW4HZN7_9SPHN</name>
<keyword evidence="1" id="KW-0472">Membrane</keyword>
<keyword evidence="3" id="KW-1185">Reference proteome</keyword>
<reference evidence="3" key="1">
    <citation type="journal article" date="2019" name="Int. J. Syst. Evol. Microbiol.">
        <title>The Global Catalogue of Microorganisms (GCM) 10K type strain sequencing project: providing services to taxonomists for standard genome sequencing and annotation.</title>
        <authorList>
            <consortium name="The Broad Institute Genomics Platform"/>
            <consortium name="The Broad Institute Genome Sequencing Center for Infectious Disease"/>
            <person name="Wu L."/>
            <person name="Ma J."/>
        </authorList>
    </citation>
    <scope>NUCLEOTIDE SEQUENCE [LARGE SCALE GENOMIC DNA]</scope>
    <source>
        <strain evidence="3">CGMCC 1.16275</strain>
    </source>
</reference>
<feature type="transmembrane region" description="Helical" evidence="1">
    <location>
        <begin position="39"/>
        <end position="62"/>
    </location>
</feature>
<sequence length="223" mass="24071">MLGPQDQEAVARAIRDAEAKTDGEIAVVMAPESDSYADVVLHWAVLLALLPLALFATFPGLLEWGASLLHQGWGDEPPPLRLMLTIVLLKVAVAFLIGRFLFAIPAIKQALTPGATKARRVRRRAIMVFKASTERRTATRTGVLLYLSLAERRAEIVADESIQSKISGEEWGEAMVALLDGVRGGRPGDGMAAAVGKIGDVLAAHFPYTGQDPNELPDRLIQL</sequence>
<dbReference type="PANTHER" id="PTHR30373">
    <property type="entry name" value="UPF0603 PROTEIN YGCG"/>
    <property type="match status" value="1"/>
</dbReference>
<gene>
    <name evidence="2" type="ORF">ACFSCW_04605</name>
</gene>
<proteinExistence type="predicted"/>
<dbReference type="Gene3D" id="3.10.310.50">
    <property type="match status" value="1"/>
</dbReference>
<dbReference type="EMBL" id="JBHUDY010000001">
    <property type="protein sequence ID" value="MFD1611079.1"/>
    <property type="molecule type" value="Genomic_DNA"/>
</dbReference>
<dbReference type="Proteomes" id="UP001597115">
    <property type="component" value="Unassembled WGS sequence"/>
</dbReference>
<dbReference type="RefSeq" id="WP_380887360.1">
    <property type="nucleotide sequence ID" value="NZ_JBHUDY010000001.1"/>
</dbReference>
<accession>A0ABW4HZN7</accession>
<comment type="caution">
    <text evidence="2">The sequence shown here is derived from an EMBL/GenBank/DDBJ whole genome shotgun (WGS) entry which is preliminary data.</text>
</comment>
<dbReference type="PANTHER" id="PTHR30373:SF8">
    <property type="entry name" value="BLL7265 PROTEIN"/>
    <property type="match status" value="1"/>
</dbReference>
<organism evidence="2 3">
    <name type="scientific">Sphingomonas tabacisoli</name>
    <dbReference type="NCBI Taxonomy" id="2249466"/>
    <lineage>
        <taxon>Bacteria</taxon>
        <taxon>Pseudomonadati</taxon>
        <taxon>Pseudomonadota</taxon>
        <taxon>Alphaproteobacteria</taxon>
        <taxon>Sphingomonadales</taxon>
        <taxon>Sphingomonadaceae</taxon>
        <taxon>Sphingomonas</taxon>
    </lineage>
</organism>
<evidence type="ECO:0000313" key="3">
    <source>
        <dbReference type="Proteomes" id="UP001597115"/>
    </source>
</evidence>
<keyword evidence="1" id="KW-1133">Transmembrane helix</keyword>
<evidence type="ECO:0000313" key="2">
    <source>
        <dbReference type="EMBL" id="MFD1611079.1"/>
    </source>
</evidence>
<evidence type="ECO:0000256" key="1">
    <source>
        <dbReference type="SAM" id="Phobius"/>
    </source>
</evidence>
<protein>
    <submittedName>
        <fullName evidence="2">TPM domain-containing protein</fullName>
    </submittedName>
</protein>